<reference evidence="1 2" key="2">
    <citation type="submission" date="2018-09" db="EMBL/GenBank/DDBJ databases">
        <title>Giant CbK-like Caulobacter bacteriophages have genetically divergent genomes.</title>
        <authorList>
            <person name="Wilson K."/>
            <person name="Ely B."/>
        </authorList>
    </citation>
    <scope>NUCLEOTIDE SEQUENCE [LARGE SCALE GENOMIC DNA]</scope>
</reference>
<keyword evidence="2" id="KW-1185">Reference proteome</keyword>
<sequence>MAKRVSITLDVATDVDSRHGLGMTAGLPPEIEGGTMGIMDAVVGAAVDGGGIVVVPGTIEDLTDVEINPSTLAEGDVLVWREARWVNEPQSGGGGGGGNGFQIVLGPVETEGDGSWLPGAVPLADDMAVSEGIDRINEVLGKLVPAQPPEFPNGVLSLSNTGGSSPRLATGVTDNTGDAPYAPGGSVTRVPAAGVSSFAFNDVGPGDSGTVSVWVNDVEVSSRILTGSGDNGIYNGLQIADQKDYPTSQPGFWKSIDVSLNGVPADVGVNKVQVVHSAAGQTAEVYFVRDGMTASPAVSGGSVAEAAQGTLAYSSGVPHYGSGASLTVGGSFTNLSGETYYGGSDIFTASGENGVISGQSYDYSTLGITVPPVRQKTSATAITPVTVSVNGNVHAVGRVQGAARNVNGTGSAVLASTMILVKRGAAPAGKVDEMSVPVTGMGSIPNGDNAVSVTLGDGDTPAGTATVWDPTATLPTYSASVVAGVLKHDQIDYTTGYLPQGPNYSVGRSGPQYRTWSFKRASRSTFRIAVTGSYAGCWIKLPGVSDSQPNAPNGWWNAFAAYDGAGIPGEAGDPAAGCALGSVMNGGSGTFTITFGTQSSTNATGNEVLIRFRLNAGQQITALAYSN</sequence>
<evidence type="ECO:0000313" key="1">
    <source>
        <dbReference type="EMBL" id="AXQ68633.1"/>
    </source>
</evidence>
<organism evidence="1 2">
    <name type="scientific">Caulobacter phage CcrPW</name>
    <dbReference type="NCBI Taxonomy" id="2283271"/>
    <lineage>
        <taxon>Viruses</taxon>
        <taxon>Duplodnaviria</taxon>
        <taxon>Heunggongvirae</taxon>
        <taxon>Uroviricota</taxon>
        <taxon>Caudoviricetes</taxon>
        <taxon>Jeanschmidtviridae</taxon>
        <taxon>Colossusvirus</taxon>
        <taxon>Colossusvirus PW</taxon>
    </lineage>
</organism>
<evidence type="ECO:0000313" key="2">
    <source>
        <dbReference type="Proteomes" id="UP000259026"/>
    </source>
</evidence>
<dbReference type="EMBL" id="MH588545">
    <property type="protein sequence ID" value="AXQ68633.1"/>
    <property type="molecule type" value="Genomic_DNA"/>
</dbReference>
<gene>
    <name evidence="1" type="ORF">CcrPW_gp094</name>
</gene>
<accession>A0A385EA00</accession>
<reference evidence="2" key="1">
    <citation type="submission" date="2018-07" db="EMBL/GenBank/DDBJ databases">
        <title>Giant CbK-like Caulobacter bacteriophages have genetically divergent genomes.</title>
        <authorList>
            <person name="Wilson K.M."/>
            <person name="Ely B."/>
        </authorList>
    </citation>
    <scope>NUCLEOTIDE SEQUENCE [LARGE SCALE GENOMIC DNA]</scope>
</reference>
<dbReference type="Proteomes" id="UP000259026">
    <property type="component" value="Segment"/>
</dbReference>
<protein>
    <submittedName>
        <fullName evidence="1">Uncharacterized protein</fullName>
    </submittedName>
</protein>
<proteinExistence type="predicted"/>
<name>A0A385EA00_9CAUD</name>